<accession>C7XUS4</accession>
<reference evidence="1 2" key="1">
    <citation type="submission" date="2009-06" db="EMBL/GenBank/DDBJ databases">
        <title>The Genome Sequence of Lactobacillus coleohominis strain 101-4-CHN.</title>
        <authorList>
            <consortium name="The Broad Institute Genome Sequencing Platform"/>
            <person name="Ward D."/>
            <person name="Young S.K."/>
            <person name="Zeng Q."/>
            <person name="Koehrsen M."/>
            <person name="Alvarado L."/>
            <person name="Berlin A."/>
            <person name="Borenstein D."/>
            <person name="Chen Z."/>
            <person name="Engels R."/>
            <person name="Freedman E."/>
            <person name="Gellesch M."/>
            <person name="Goldberg J."/>
            <person name="Griggs A."/>
            <person name="Gujja S."/>
            <person name="Heiman D."/>
            <person name="Hepburn T."/>
            <person name="Howarth C."/>
            <person name="Jen D."/>
            <person name="Larson L."/>
            <person name="Lewis B."/>
            <person name="Mehta T."/>
            <person name="Park D."/>
            <person name="Pearson M."/>
            <person name="Roberts A."/>
            <person name="Saif S."/>
            <person name="Shea T."/>
            <person name="Shenoy N."/>
            <person name="Sisk P."/>
            <person name="Stolte C."/>
            <person name="Sykes S."/>
            <person name="Walk T."/>
            <person name="White J."/>
            <person name="Yandava C."/>
            <person name="Liu Y."/>
            <person name="Xu Q."/>
            <person name="Lander E."/>
            <person name="Nusbaum C."/>
            <person name="Galagan J."/>
            <person name="Birren B."/>
        </authorList>
    </citation>
    <scope>NUCLEOTIDE SEQUENCE [LARGE SCALE GENOMIC DNA]</scope>
    <source>
        <strain evidence="1 2">101-4-CHN</strain>
    </source>
</reference>
<dbReference type="HOGENOM" id="CLU_2437062_0_0_9"/>
<organism evidence="1 2">
    <name type="scientific">Limosilactobacillus coleohominis 101-4-CHN</name>
    <dbReference type="NCBI Taxonomy" id="575594"/>
    <lineage>
        <taxon>Bacteria</taxon>
        <taxon>Bacillati</taxon>
        <taxon>Bacillota</taxon>
        <taxon>Bacilli</taxon>
        <taxon>Lactobacillales</taxon>
        <taxon>Lactobacillaceae</taxon>
        <taxon>Limosilactobacillus</taxon>
    </lineage>
</organism>
<dbReference type="eggNOG" id="ENOG5030BDU">
    <property type="taxonomic scope" value="Bacteria"/>
</dbReference>
<name>C7XUS4_9LACO</name>
<dbReference type="STRING" id="575594.HMPREF0501_00440"/>
<keyword evidence="2" id="KW-1185">Reference proteome</keyword>
<protein>
    <submittedName>
        <fullName evidence="1">Uncharacterized protein</fullName>
    </submittedName>
</protein>
<dbReference type="RefSeq" id="WP_006916220.1">
    <property type="nucleotide sequence ID" value="NZ_GG698802.1"/>
</dbReference>
<dbReference type="EMBL" id="GG698802">
    <property type="protein sequence ID" value="EEU31035.1"/>
    <property type="molecule type" value="Genomic_DNA"/>
</dbReference>
<gene>
    <name evidence="1" type="ORF">HMPREF0501_00440</name>
</gene>
<dbReference type="AlphaFoldDB" id="C7XUS4"/>
<sequence>MAEQIKLHTTDLPMVINREFYDDLVENFTTIEQEMNEFAEMVGDKKSQANFQKQLNELKSRINTVAVGGIDEIALENAVTRVLQQKGVIN</sequence>
<evidence type="ECO:0000313" key="2">
    <source>
        <dbReference type="Proteomes" id="UP000003987"/>
    </source>
</evidence>
<proteinExistence type="predicted"/>
<dbReference type="Proteomes" id="UP000003987">
    <property type="component" value="Unassembled WGS sequence"/>
</dbReference>
<dbReference type="OrthoDB" id="9940486at2"/>
<evidence type="ECO:0000313" key="1">
    <source>
        <dbReference type="EMBL" id="EEU31035.1"/>
    </source>
</evidence>